<protein>
    <recommendedName>
        <fullName evidence="4">Lipocalin-like domain-containing protein</fullName>
    </recommendedName>
</protein>
<proteinExistence type="predicted"/>
<evidence type="ECO:0000256" key="1">
    <source>
        <dbReference type="SAM" id="Phobius"/>
    </source>
</evidence>
<feature type="transmembrane region" description="Helical" evidence="1">
    <location>
        <begin position="23"/>
        <end position="40"/>
    </location>
</feature>
<sequence>MVASSGSASNREVNGVKSKKSSLIMKYILFLLLFILYSCTSDEEKNFKRIEGIWLIEKIVYKNQDITKEFYVNTLTFEKGNNSHFLVIPRTETHEAENALIKISPKNDSTIIQIESVNKKIRGSFIMNVKTDLDNFTILELRSRNGYFKLKKMPTVAERLL</sequence>
<reference evidence="2 3" key="1">
    <citation type="submission" date="2016-11" db="EMBL/GenBank/DDBJ databases">
        <authorList>
            <person name="Jaros S."/>
            <person name="Januszkiewicz K."/>
            <person name="Wedrychowicz H."/>
        </authorList>
    </citation>
    <scope>NUCLEOTIDE SEQUENCE [LARGE SCALE GENOMIC DNA]</scope>
    <source>
        <strain evidence="2 3">DSM 25660</strain>
    </source>
</reference>
<keyword evidence="1" id="KW-0812">Transmembrane</keyword>
<dbReference type="AlphaFoldDB" id="A0A1M5AVN7"/>
<dbReference type="EMBL" id="FQVQ01000007">
    <property type="protein sequence ID" value="SHF34321.1"/>
    <property type="molecule type" value="Genomic_DNA"/>
</dbReference>
<keyword evidence="3" id="KW-1185">Reference proteome</keyword>
<evidence type="ECO:0008006" key="4">
    <source>
        <dbReference type="Google" id="ProtNLM"/>
    </source>
</evidence>
<keyword evidence="1" id="KW-0472">Membrane</keyword>
<dbReference type="Proteomes" id="UP000184147">
    <property type="component" value="Unassembled WGS sequence"/>
</dbReference>
<accession>A0A1M5AVN7</accession>
<keyword evidence="1" id="KW-1133">Transmembrane helix</keyword>
<evidence type="ECO:0000313" key="3">
    <source>
        <dbReference type="Proteomes" id="UP000184147"/>
    </source>
</evidence>
<evidence type="ECO:0000313" key="2">
    <source>
        <dbReference type="EMBL" id="SHF34321.1"/>
    </source>
</evidence>
<name>A0A1M5AVN7_9FLAO</name>
<organism evidence="2 3">
    <name type="scientific">Flavobacterium fontis</name>
    <dbReference type="NCBI Taxonomy" id="1124188"/>
    <lineage>
        <taxon>Bacteria</taxon>
        <taxon>Pseudomonadati</taxon>
        <taxon>Bacteroidota</taxon>
        <taxon>Flavobacteriia</taxon>
        <taxon>Flavobacteriales</taxon>
        <taxon>Flavobacteriaceae</taxon>
        <taxon>Flavobacterium</taxon>
    </lineage>
</organism>
<gene>
    <name evidence="2" type="ORF">SAMN05444377_10713</name>
</gene>